<accession>A0A2T0RFG0</accession>
<dbReference type="Proteomes" id="UP000238375">
    <property type="component" value="Unassembled WGS sequence"/>
</dbReference>
<feature type="non-terminal residue" evidence="1">
    <location>
        <position position="1"/>
    </location>
</feature>
<keyword evidence="2" id="KW-1185">Reference proteome</keyword>
<gene>
    <name evidence="1" type="ORF">CLV58_1641</name>
</gene>
<dbReference type="EMBL" id="PVTE01000064">
    <property type="protein sequence ID" value="PRY19908.1"/>
    <property type="molecule type" value="Genomic_DNA"/>
</dbReference>
<name>A0A2T0RFG0_9BACT</name>
<reference evidence="1 2" key="1">
    <citation type="submission" date="2018-03" db="EMBL/GenBank/DDBJ databases">
        <title>Genomic Encyclopedia of Archaeal and Bacterial Type Strains, Phase II (KMG-II): from individual species to whole genera.</title>
        <authorList>
            <person name="Goeker M."/>
        </authorList>
    </citation>
    <scope>NUCLEOTIDE SEQUENCE [LARGE SCALE GENOMIC DNA]</scope>
    <source>
        <strain evidence="1 2">DSM 28354</strain>
    </source>
</reference>
<evidence type="ECO:0000313" key="1">
    <source>
        <dbReference type="EMBL" id="PRY19908.1"/>
    </source>
</evidence>
<protein>
    <recommendedName>
        <fullName evidence="3">C1q domain-containing protein</fullName>
    </recommendedName>
</protein>
<evidence type="ECO:0008006" key="3">
    <source>
        <dbReference type="Google" id="ProtNLM"/>
    </source>
</evidence>
<organism evidence="1 2">
    <name type="scientific">Spirosoma oryzae</name>
    <dbReference type="NCBI Taxonomy" id="1469603"/>
    <lineage>
        <taxon>Bacteria</taxon>
        <taxon>Pseudomonadati</taxon>
        <taxon>Bacteroidota</taxon>
        <taxon>Cytophagia</taxon>
        <taxon>Cytophagales</taxon>
        <taxon>Cytophagaceae</taxon>
        <taxon>Spirosoma</taxon>
    </lineage>
</organism>
<sequence>DGTGWVSKKSGAQLGADNGLTVGYNSTGNVGLGGTLSKNTEVATAGKTLGFSGLGFVGVGTISPRSKLALSNDGGGNLGADDISIYSYGSSVAPSVVQMSSGGTEAAPANIANGTSIGYLGFGGRWNNVWNYNTSNIKANYKGDGTTTLSDLVFATTSTNRMLIDENGNVGIGTMAPSAKLDLQGNQYINAAVTLAASKNAIDINVGQDSYAYGNRTENFGINMKSNVNLPSAGQIARINFGDVSTGGLAGVKYLSFSVGKTLNELMYLTDSNSGMVGIGTTSPGVKLEVNNGTTAGAIKIVDGTQGANKILTSDANGVGTWQTPADINIPAPAVFSLQSDIFNFLNGVSAGSSQSVPMAQIANNTNGNVTFNSGTNTVSLKPGVYQMTFVYEGNHNATGCDLSSYIVDFPTGTGSTTKRIHSTAAHNQGGLSNHGGTISFTTVITGTGYDWQIRLGRGQSGNCTGTGNTLGAGSTQLTVLRY</sequence>
<comment type="caution">
    <text evidence="1">The sequence shown here is derived from an EMBL/GenBank/DDBJ whole genome shotgun (WGS) entry which is preliminary data.</text>
</comment>
<evidence type="ECO:0000313" key="2">
    <source>
        <dbReference type="Proteomes" id="UP000238375"/>
    </source>
</evidence>
<dbReference type="AlphaFoldDB" id="A0A2T0RFG0"/>
<proteinExistence type="predicted"/>